<protein>
    <submittedName>
        <fullName evidence="1">Uncharacterized protein</fullName>
    </submittedName>
</protein>
<sequence length="163" mass="18879">MLQREVELVKAQTAHLQLQRDMRADEDYLPLEYTKAAQRLRNTTRRVCSRQQPGIYVFVSKYGPVPFLKIGLSLKNVVNRMKEAATWHTDTQKRLLFALPVPEDKLREAEKFVHAALFQENIEREMFGVEFCKLAGVLAEMAERFMVEDARDFVLDVFAGTLT</sequence>
<accession>A0AAD5PLF8</accession>
<name>A0AAD5PLF8_9CRUS</name>
<dbReference type="AlphaFoldDB" id="A0AAD5PLF8"/>
<keyword evidence="2" id="KW-1185">Reference proteome</keyword>
<evidence type="ECO:0000313" key="1">
    <source>
        <dbReference type="EMBL" id="KAI9549583.1"/>
    </source>
</evidence>
<dbReference type="Proteomes" id="UP000820818">
    <property type="component" value="Unassembled WGS sequence"/>
</dbReference>
<comment type="caution">
    <text evidence="1">The sequence shown here is derived from an EMBL/GenBank/DDBJ whole genome shotgun (WGS) entry which is preliminary data.</text>
</comment>
<evidence type="ECO:0000313" key="2">
    <source>
        <dbReference type="Proteomes" id="UP000820818"/>
    </source>
</evidence>
<dbReference type="EMBL" id="WJBH02000290">
    <property type="protein sequence ID" value="KAI9549583.1"/>
    <property type="molecule type" value="Genomic_DNA"/>
</dbReference>
<gene>
    <name evidence="1" type="ORF">GHT06_003769</name>
</gene>
<reference evidence="1" key="1">
    <citation type="submission" date="2022-05" db="EMBL/GenBank/DDBJ databases">
        <title>A multi-omics perspective on studying reproductive biology in Daphnia sinensis.</title>
        <authorList>
            <person name="Jia J."/>
        </authorList>
    </citation>
    <scope>NUCLEOTIDE SEQUENCE</scope>
    <source>
        <strain evidence="1">WSL</strain>
    </source>
</reference>
<organism evidence="1 2">
    <name type="scientific">Daphnia sinensis</name>
    <dbReference type="NCBI Taxonomy" id="1820382"/>
    <lineage>
        <taxon>Eukaryota</taxon>
        <taxon>Metazoa</taxon>
        <taxon>Ecdysozoa</taxon>
        <taxon>Arthropoda</taxon>
        <taxon>Crustacea</taxon>
        <taxon>Branchiopoda</taxon>
        <taxon>Diplostraca</taxon>
        <taxon>Cladocera</taxon>
        <taxon>Anomopoda</taxon>
        <taxon>Daphniidae</taxon>
        <taxon>Daphnia</taxon>
        <taxon>Daphnia similis group</taxon>
    </lineage>
</organism>
<proteinExistence type="predicted"/>